<dbReference type="OrthoDB" id="20839at2759"/>
<dbReference type="CDD" id="cd05839">
    <property type="entry name" value="PWWP_BRPF"/>
    <property type="match status" value="1"/>
</dbReference>
<evidence type="ECO:0000259" key="1">
    <source>
        <dbReference type="PROSITE" id="PS50812"/>
    </source>
</evidence>
<keyword evidence="4" id="KW-1185">Reference proteome</keyword>
<dbReference type="SMART" id="SM00293">
    <property type="entry name" value="PWWP"/>
    <property type="match status" value="1"/>
</dbReference>
<dbReference type="HOGENOM" id="CLU_148910_0_0_1"/>
<reference evidence="2 4" key="2">
    <citation type="journal article" date="2013" name="Nature">
        <title>Insights into bilaterian evolution from three spiralian genomes.</title>
        <authorList>
            <person name="Simakov O."/>
            <person name="Marletaz F."/>
            <person name="Cho S.J."/>
            <person name="Edsinger-Gonzales E."/>
            <person name="Havlak P."/>
            <person name="Hellsten U."/>
            <person name="Kuo D.H."/>
            <person name="Larsson T."/>
            <person name="Lv J."/>
            <person name="Arendt D."/>
            <person name="Savage R."/>
            <person name="Osoegawa K."/>
            <person name="de Jong P."/>
            <person name="Grimwood J."/>
            <person name="Chapman J.A."/>
            <person name="Shapiro H."/>
            <person name="Aerts A."/>
            <person name="Otillar R.P."/>
            <person name="Terry A.Y."/>
            <person name="Boore J.L."/>
            <person name="Grigoriev I.V."/>
            <person name="Lindberg D.R."/>
            <person name="Seaver E.C."/>
            <person name="Weisblat D.A."/>
            <person name="Putnam N.H."/>
            <person name="Rokhsar D.S."/>
        </authorList>
    </citation>
    <scope>NUCLEOTIDE SEQUENCE</scope>
    <source>
        <strain evidence="2 4">I ESC-2004</strain>
    </source>
</reference>
<dbReference type="FunFam" id="2.30.30.140:FF:000008">
    <property type="entry name" value="Bromodomain containing 1, isoform CRA_b"/>
    <property type="match status" value="1"/>
</dbReference>
<dbReference type="EMBL" id="AMQN01006786">
    <property type="status" value="NOT_ANNOTATED_CDS"/>
    <property type="molecule type" value="Genomic_DNA"/>
</dbReference>
<sequence length="152" mass="17297">GRSNSWSSNEEADTSTTLEPLDLVWAKCRGYPWYPALLINPKMPRTGYFHNGVPIPVPPEEVLCLQAKYDIPVFLVLFFDAKRTWQWLPRNKLELLGVDVALDKSKLAENKKPNVKKAVRKAYIKAILHQCRVTGQPNPLENNQVAKTPEES</sequence>
<reference evidence="4" key="1">
    <citation type="submission" date="2012-12" db="EMBL/GenBank/DDBJ databases">
        <authorList>
            <person name="Hellsten U."/>
            <person name="Grimwood J."/>
            <person name="Chapman J.A."/>
            <person name="Shapiro H."/>
            <person name="Aerts A."/>
            <person name="Otillar R.P."/>
            <person name="Terry A.Y."/>
            <person name="Boore J.L."/>
            <person name="Simakov O."/>
            <person name="Marletaz F."/>
            <person name="Cho S.-J."/>
            <person name="Edsinger-Gonzales E."/>
            <person name="Havlak P."/>
            <person name="Kuo D.-H."/>
            <person name="Larsson T."/>
            <person name="Lv J."/>
            <person name="Arendt D."/>
            <person name="Savage R."/>
            <person name="Osoegawa K."/>
            <person name="de Jong P."/>
            <person name="Lindberg D.R."/>
            <person name="Seaver E.C."/>
            <person name="Weisblat D.A."/>
            <person name="Putnam N.H."/>
            <person name="Grigoriev I.V."/>
            <person name="Rokhsar D.S."/>
        </authorList>
    </citation>
    <scope>NUCLEOTIDE SEQUENCE</scope>
    <source>
        <strain evidence="4">I ESC-2004</strain>
    </source>
</reference>
<name>R7UY06_CAPTE</name>
<dbReference type="EMBL" id="KB299138">
    <property type="protein sequence ID" value="ELU08316.1"/>
    <property type="molecule type" value="Genomic_DNA"/>
</dbReference>
<feature type="non-terminal residue" evidence="2">
    <location>
        <position position="1"/>
    </location>
</feature>
<evidence type="ECO:0000313" key="3">
    <source>
        <dbReference type="EnsemblMetazoa" id="CapteP106553"/>
    </source>
</evidence>
<organism evidence="2">
    <name type="scientific">Capitella teleta</name>
    <name type="common">Polychaete worm</name>
    <dbReference type="NCBI Taxonomy" id="283909"/>
    <lineage>
        <taxon>Eukaryota</taxon>
        <taxon>Metazoa</taxon>
        <taxon>Spiralia</taxon>
        <taxon>Lophotrochozoa</taxon>
        <taxon>Annelida</taxon>
        <taxon>Polychaeta</taxon>
        <taxon>Sedentaria</taxon>
        <taxon>Scolecida</taxon>
        <taxon>Capitellidae</taxon>
        <taxon>Capitella</taxon>
    </lineage>
</organism>
<dbReference type="EnsemblMetazoa" id="CapteT106553">
    <property type="protein sequence ID" value="CapteP106553"/>
    <property type="gene ID" value="CapteG106553"/>
</dbReference>
<evidence type="ECO:0000313" key="4">
    <source>
        <dbReference type="Proteomes" id="UP000014760"/>
    </source>
</evidence>
<accession>R7UY06</accession>
<dbReference type="OMA" id="SHEPILY"/>
<dbReference type="PROSITE" id="PS50812">
    <property type="entry name" value="PWWP"/>
    <property type="match status" value="1"/>
</dbReference>
<dbReference type="AlphaFoldDB" id="R7UY06"/>
<dbReference type="Pfam" id="PF00855">
    <property type="entry name" value="PWWP"/>
    <property type="match status" value="1"/>
</dbReference>
<feature type="domain" description="PWWP" evidence="1">
    <location>
        <begin position="20"/>
        <end position="99"/>
    </location>
</feature>
<proteinExistence type="predicted"/>
<evidence type="ECO:0000313" key="2">
    <source>
        <dbReference type="EMBL" id="ELU08316.1"/>
    </source>
</evidence>
<protein>
    <recommendedName>
        <fullName evidence="1">PWWP domain-containing protein</fullName>
    </recommendedName>
</protein>
<gene>
    <name evidence="2" type="ORF">CAPTEDRAFT_106553</name>
</gene>
<dbReference type="STRING" id="283909.R7UY06"/>
<dbReference type="InterPro" id="IPR000313">
    <property type="entry name" value="PWWP_dom"/>
</dbReference>
<dbReference type="SUPFAM" id="SSF63748">
    <property type="entry name" value="Tudor/PWWP/MBT"/>
    <property type="match status" value="1"/>
</dbReference>
<dbReference type="Proteomes" id="UP000014760">
    <property type="component" value="Unassembled WGS sequence"/>
</dbReference>
<reference evidence="3" key="3">
    <citation type="submission" date="2015-06" db="UniProtKB">
        <authorList>
            <consortium name="EnsemblMetazoa"/>
        </authorList>
    </citation>
    <scope>IDENTIFICATION</scope>
</reference>
<dbReference type="Gene3D" id="2.30.30.140">
    <property type="match status" value="1"/>
</dbReference>